<feature type="signal peptide" evidence="2">
    <location>
        <begin position="1"/>
        <end position="17"/>
    </location>
</feature>
<evidence type="ECO:0000256" key="1">
    <source>
        <dbReference type="SAM" id="MobiDB-lite"/>
    </source>
</evidence>
<dbReference type="Proteomes" id="UP000624703">
    <property type="component" value="Unassembled WGS sequence"/>
</dbReference>
<name>A0A8J7MIJ9_9BACT</name>
<dbReference type="AlphaFoldDB" id="A0A8J7MIJ9"/>
<feature type="region of interest" description="Disordered" evidence="1">
    <location>
        <begin position="188"/>
        <end position="214"/>
    </location>
</feature>
<feature type="chain" id="PRO_5035265946" evidence="2">
    <location>
        <begin position="18"/>
        <end position="632"/>
    </location>
</feature>
<evidence type="ECO:0000313" key="4">
    <source>
        <dbReference type="Proteomes" id="UP000624703"/>
    </source>
</evidence>
<feature type="region of interest" description="Disordered" evidence="1">
    <location>
        <begin position="24"/>
        <end position="58"/>
    </location>
</feature>
<evidence type="ECO:0000313" key="3">
    <source>
        <dbReference type="EMBL" id="MBK1792649.1"/>
    </source>
</evidence>
<organism evidence="3 4">
    <name type="scientific">Persicirhabdus sediminis</name>
    <dbReference type="NCBI Taxonomy" id="454144"/>
    <lineage>
        <taxon>Bacteria</taxon>
        <taxon>Pseudomonadati</taxon>
        <taxon>Verrucomicrobiota</taxon>
        <taxon>Verrucomicrobiia</taxon>
        <taxon>Verrucomicrobiales</taxon>
        <taxon>Verrucomicrobiaceae</taxon>
        <taxon>Persicirhabdus</taxon>
    </lineage>
</organism>
<feature type="compositionally biased region" description="Polar residues" evidence="1">
    <location>
        <begin position="24"/>
        <end position="43"/>
    </location>
</feature>
<proteinExistence type="predicted"/>
<keyword evidence="2" id="KW-0732">Signal</keyword>
<dbReference type="EMBL" id="JAENIM010000047">
    <property type="protein sequence ID" value="MBK1792649.1"/>
    <property type="molecule type" value="Genomic_DNA"/>
</dbReference>
<feature type="compositionally biased region" description="Low complexity" evidence="1">
    <location>
        <begin position="200"/>
        <end position="212"/>
    </location>
</feature>
<keyword evidence="4" id="KW-1185">Reference proteome</keyword>
<comment type="caution">
    <text evidence="3">The sequence shown here is derived from an EMBL/GenBank/DDBJ whole genome shotgun (WGS) entry which is preliminary data.</text>
</comment>
<sequence length="632" mass="70447">MKSSALILLATCLPLAAQVYNPTGATPQQQPANNSSSGDTTIVRQPKEKAASPIGNEIPFLDPNQESITFGGMTFPLLESRLGSQYQSYLAAEPNLSDEATGYRQAIEDILAATSPQRSAPMSQKLREGFRLLPLAASYPGDAKICDSLGNAIYTAMLSKMNSRQLKDMMEDMEKEKSRLIRNADITAEGNKLQQAQPTSSKKGGKQNNSKSVITSRELRNYDKRILELEAMQKANRVKGEAAIISAKVQYQGLLTQLFLQRRFEHVVMGCRFYNLIFGDGDNKLRIKKGSDVDKFFSEGMGTVATVAGLDSAANEAIRKSDSLVEAFNNHISHKELHNGSRRLMEAFAIGEFMASVQTVPAEQRRIILEYVQDSFSLVKAMDVHDYSQAQIIVQSLKEQSSDFDSTAVDGAIAAYTRVANSHVRAAKMALLQQDMAKFETELKNATEVWPTNPKLNELDELLDRGASQLDTAGTLVNDFDRLLADKNYREIFNRRYEFVPAVKDDIQRRDAIEQIITNIMVIEQGLKRAESYSQKGLDYEAWESLRQLRDKPEFSKDAELGRAIEQLASNTAELARALTRAQELEEGRFGKPQVGSAMSWYLEAQRIYPGSQYAKDGINRLLDIMLPESSK</sequence>
<reference evidence="3" key="1">
    <citation type="submission" date="2021-01" db="EMBL/GenBank/DDBJ databases">
        <title>Modified the classification status of verrucomicrobia.</title>
        <authorList>
            <person name="Feng X."/>
        </authorList>
    </citation>
    <scope>NUCLEOTIDE SEQUENCE</scope>
    <source>
        <strain evidence="3">_KCTC 22039</strain>
    </source>
</reference>
<gene>
    <name evidence="3" type="ORF">JIN82_15900</name>
</gene>
<evidence type="ECO:0000256" key="2">
    <source>
        <dbReference type="SAM" id="SignalP"/>
    </source>
</evidence>
<dbReference type="RefSeq" id="WP_200312662.1">
    <property type="nucleotide sequence ID" value="NZ_JAENIM010000047.1"/>
</dbReference>
<protein>
    <submittedName>
        <fullName evidence="3">Uncharacterized protein</fullName>
    </submittedName>
</protein>
<accession>A0A8J7MIJ9</accession>